<dbReference type="Gene3D" id="3.10.10.10">
    <property type="entry name" value="HIV Type 1 Reverse Transcriptase, subunit A, domain 1"/>
    <property type="match status" value="1"/>
</dbReference>
<evidence type="ECO:0000313" key="13">
    <source>
        <dbReference type="Proteomes" id="UP001212997"/>
    </source>
</evidence>
<dbReference type="InterPro" id="IPR043502">
    <property type="entry name" value="DNA/RNA_pol_sf"/>
</dbReference>
<dbReference type="GO" id="GO:0004519">
    <property type="term" value="F:endonuclease activity"/>
    <property type="evidence" value="ECO:0007669"/>
    <property type="project" value="UniProtKB-KW"/>
</dbReference>
<feature type="region of interest" description="Disordered" evidence="9">
    <location>
        <begin position="1414"/>
        <end position="1439"/>
    </location>
</feature>
<sequence>MYLRFVSQTDSRRATFRYDNVRYNKKDGVAGLVTSMRTWASQMPQAPSEYDQVRTFIDKLPERIAVDTQKISGIDPQRASMFEVINAALKHEDYYYGEELSRKLKSSPALDLESSDDEDDKPKGKKDKGKSTIESHSSLSMTNSRPTDNRARTTSPIYRRNHQGRRVRLWRVPRERGRSNPTNTSEKHDSRGRTQAQTSNSARNEKGKQTDKSKVRCFKCHGMGHYSTDKECPMFKQEALRRMDEIRDDENHEIAQLGDIVEEEEVPSRDNGSSNEDLPIGDQYDSEDQYDYFEEYYSTTDEYPDSDTEVFAGMRTFGSNDPTESTSTGRVMRYADDELEILDEENNSTSDVLTSNAQEYADQLSRRTSEEEDTQSDSEPPPLEDLVAINSMTGPAPPVIVQAPAPDPMITIINLRGQLDDSEWARDHQARLIGRLETHSSQLQEEISLLQEVILATSDNQRVRDIVLHSRARETNRLRVGEPLLAPRQWHGLHRESSHLIPMSEDWATLFSVTHGDQQSAPILQGGSANMNANTERLEGDPETLFAIQTRNEQLTAITTNNEREYRPAMRYRERPQSGRPTRKIKCMTVYIEIMGVKALALLDSGCSIDCISPGFATVTKLPTFTLDKPIPLQLGCVGSKSVINFGVHIDVSFARNTERNYFDVVNLDHYDVVLGIPFMVKWGIILDFSENCVRWRNVTIPSTAMVELDERQRPRIIYNDNEPASTSQIKSAASRKGAAPATIEEVEDEENLREYPKVHNKKLILERIEQEPQREHPIDAPDDESRYTRQESETDRLPRDHGPPERTVRPRRLVPVRRGNFERDRAKVPNIAEKSIPSRHSSMEVPRDKFGEEDKLGLNDLIWEEVKSELEELKNFEEFKPRKTDHLREQWFVKCQDIMNGAPPRLPPMREINHHIPLIDQNKRYMYHLPRCPDAMKVDLMTKIDRYLKAEWWQRATVSQAAPLLCIPKKTGQLRTVVDCRKRNDNTVRDVTPFPDQDQIRMDVARAKVRSKIDLSDAYEQIRIVPEDVLKTAFATVFGTFTSQVMQQGDCNAPSTFQRLMTELFREHIGKFVHVYLDDIFVFSDSVEEHEEHLSLVFSILRKAELYLKKEKCDLYSDRMDCLGHVVDDQGLHADGDKMHRIRSWRVPRNTKDVQRFLGLVQYIAHFMPDVSAFTGPLHNIEQNGHLFEWRPIHQKCFDSIKALACKTPILRPIDPKIDETIWVICDASNSGVGAVYGQGPDWQTCRPAGFMSKKLTNAQHSYRVFEFELIAILEALLKWEDKLLGRKFTVVTDHKALTFMKEIPRLNSRQTRWMEFLQRFSYDIEYVEGHLNKVADSLSRYFASDNWDETHPIQDYVNADQRLDPTGVDLPLNRHEELQNMQVLEDLRVIRLREEVEPRTTEAAELTREVATDIPDRERDEQLSLRDTQTKGPPLPPRVEEIIPLRTEVRKGYDQDTMFRKIRENPEHHKAFTIHEGIIRLKTEHYGSVMCIPKCMVNDRRLAEIIIDQAHTIIGHMGTRKTNEYIRRWFWWPTIGRDIQHFCESCGVCQTTKSDNQRPLGLLHSMPIPNRPWGSIGMDFVGPFPKSRGFDYLWVVICRLTSMVHLIPVTTTIKASELAWLFIKDIIRLHGLPDTIVSDRDTKFTSRFWKETHRMMGTKLLMSTAFHPQTDGASERAIRSVTQILRGMTKSNQSDWVEKLPMVEFAMNSTVSATTGFAPFETNGTMPRMISEFKEQQTVPGVDAFVNTVRDNLMMAHDAIIESRVTQTHQANKRRRPEHQRQGGHDRPLLEVGGSAYLSTKNLNLPKGRAHKLLPKFLGPYKILEGSPESSNYVLELPDELRNRGIHPRFHTGPQSLLRLWDAR</sequence>
<dbReference type="PROSITE" id="PS50994">
    <property type="entry name" value="INTEGRASE"/>
    <property type="match status" value="1"/>
</dbReference>
<evidence type="ECO:0000256" key="6">
    <source>
        <dbReference type="ARBA" id="ARBA00022801"/>
    </source>
</evidence>
<feature type="compositionally biased region" description="Basic and acidic residues" evidence="9">
    <location>
        <begin position="1781"/>
        <end position="1791"/>
    </location>
</feature>
<feature type="compositionally biased region" description="Polar residues" evidence="9">
    <location>
        <begin position="193"/>
        <end position="202"/>
    </location>
</feature>
<accession>A0AAD5YC30</accession>
<feature type="region of interest" description="Disordered" evidence="9">
    <location>
        <begin position="1766"/>
        <end position="1792"/>
    </location>
</feature>
<dbReference type="InterPro" id="IPR041588">
    <property type="entry name" value="Integrase_H2C2"/>
</dbReference>
<keyword evidence="5" id="KW-0255">Endonuclease</keyword>
<evidence type="ECO:0000256" key="2">
    <source>
        <dbReference type="ARBA" id="ARBA00022679"/>
    </source>
</evidence>
<dbReference type="PROSITE" id="PS50878">
    <property type="entry name" value="RT_POL"/>
    <property type="match status" value="1"/>
</dbReference>
<feature type="region of interest" description="Disordered" evidence="9">
    <location>
        <begin position="261"/>
        <end position="286"/>
    </location>
</feature>
<dbReference type="Pfam" id="PF17917">
    <property type="entry name" value="RT_RNaseH"/>
    <property type="match status" value="1"/>
</dbReference>
<feature type="domain" description="Reverse transcriptase" evidence="10">
    <location>
        <begin position="949"/>
        <end position="1128"/>
    </location>
</feature>
<evidence type="ECO:0000256" key="5">
    <source>
        <dbReference type="ARBA" id="ARBA00022759"/>
    </source>
</evidence>
<feature type="compositionally biased region" description="Polar residues" evidence="9">
    <location>
        <begin position="132"/>
        <end position="156"/>
    </location>
</feature>
<reference evidence="12" key="1">
    <citation type="submission" date="2022-07" db="EMBL/GenBank/DDBJ databases">
        <title>Genome Sequence of Physisporinus lineatus.</title>
        <authorList>
            <person name="Buettner E."/>
        </authorList>
    </citation>
    <scope>NUCLEOTIDE SEQUENCE</scope>
    <source>
        <strain evidence="12">VT162</strain>
    </source>
</reference>
<evidence type="ECO:0000259" key="10">
    <source>
        <dbReference type="PROSITE" id="PS50878"/>
    </source>
</evidence>
<evidence type="ECO:0000256" key="8">
    <source>
        <dbReference type="ARBA" id="ARBA00022918"/>
    </source>
</evidence>
<dbReference type="InterPro" id="IPR043128">
    <property type="entry name" value="Rev_trsase/Diguanyl_cyclase"/>
</dbReference>
<dbReference type="EMBL" id="JANAWD010001220">
    <property type="protein sequence ID" value="KAJ3473885.1"/>
    <property type="molecule type" value="Genomic_DNA"/>
</dbReference>
<name>A0AAD5YC30_9APHY</name>
<comment type="caution">
    <text evidence="12">The sequence shown here is derived from an EMBL/GenBank/DDBJ whole genome shotgun (WGS) entry which is preliminary data.</text>
</comment>
<keyword evidence="3" id="KW-0548">Nucleotidyltransferase</keyword>
<keyword evidence="8" id="KW-0695">RNA-directed DNA polymerase</keyword>
<dbReference type="GO" id="GO:0005634">
    <property type="term" value="C:nucleus"/>
    <property type="evidence" value="ECO:0007669"/>
    <property type="project" value="UniProtKB-ARBA"/>
</dbReference>
<evidence type="ECO:0000313" key="12">
    <source>
        <dbReference type="EMBL" id="KAJ3473885.1"/>
    </source>
</evidence>
<keyword evidence="7" id="KW-0694">RNA-binding</keyword>
<proteinExistence type="predicted"/>
<keyword evidence="4" id="KW-0540">Nuclease</keyword>
<feature type="region of interest" description="Disordered" evidence="9">
    <location>
        <begin position="768"/>
        <end position="809"/>
    </location>
</feature>
<dbReference type="SUPFAM" id="SSF50630">
    <property type="entry name" value="Acid proteases"/>
    <property type="match status" value="1"/>
</dbReference>
<dbReference type="InterPro" id="IPR012337">
    <property type="entry name" value="RNaseH-like_sf"/>
</dbReference>
<dbReference type="InterPro" id="IPR036397">
    <property type="entry name" value="RNaseH_sf"/>
</dbReference>
<dbReference type="InterPro" id="IPR050951">
    <property type="entry name" value="Retrovirus_Pol_polyprotein"/>
</dbReference>
<dbReference type="Pfam" id="PF17921">
    <property type="entry name" value="Integrase_H2C2"/>
    <property type="match status" value="1"/>
</dbReference>
<dbReference type="Pfam" id="PF00078">
    <property type="entry name" value="RVT_1"/>
    <property type="match status" value="1"/>
</dbReference>
<dbReference type="PANTHER" id="PTHR37984">
    <property type="entry name" value="PROTEIN CBG26694"/>
    <property type="match status" value="1"/>
</dbReference>
<dbReference type="SUPFAM" id="SSF53098">
    <property type="entry name" value="Ribonuclease H-like"/>
    <property type="match status" value="1"/>
</dbReference>
<feature type="compositionally biased region" description="Basic and acidic residues" evidence="9">
    <location>
        <begin position="1414"/>
        <end position="1426"/>
    </location>
</feature>
<feature type="compositionally biased region" description="Polar residues" evidence="9">
    <location>
        <begin position="723"/>
        <end position="732"/>
    </location>
</feature>
<dbReference type="InterPro" id="IPR000477">
    <property type="entry name" value="RT_dom"/>
</dbReference>
<dbReference type="GO" id="GO:0016787">
    <property type="term" value="F:hydrolase activity"/>
    <property type="evidence" value="ECO:0007669"/>
    <property type="project" value="UniProtKB-KW"/>
</dbReference>
<organism evidence="12 13">
    <name type="scientific">Meripilus lineatus</name>
    <dbReference type="NCBI Taxonomy" id="2056292"/>
    <lineage>
        <taxon>Eukaryota</taxon>
        <taxon>Fungi</taxon>
        <taxon>Dikarya</taxon>
        <taxon>Basidiomycota</taxon>
        <taxon>Agaricomycotina</taxon>
        <taxon>Agaricomycetes</taxon>
        <taxon>Polyporales</taxon>
        <taxon>Meripilaceae</taxon>
        <taxon>Meripilus</taxon>
    </lineage>
</organism>
<dbReference type="GO" id="GO:0003723">
    <property type="term" value="F:RNA binding"/>
    <property type="evidence" value="ECO:0007669"/>
    <property type="project" value="UniProtKB-KW"/>
</dbReference>
<dbReference type="GO" id="GO:0015074">
    <property type="term" value="P:DNA integration"/>
    <property type="evidence" value="ECO:0007669"/>
    <property type="project" value="InterPro"/>
</dbReference>
<dbReference type="Proteomes" id="UP001212997">
    <property type="component" value="Unassembled WGS sequence"/>
</dbReference>
<dbReference type="Gene3D" id="3.30.70.270">
    <property type="match status" value="2"/>
</dbReference>
<dbReference type="Gene3D" id="3.30.420.10">
    <property type="entry name" value="Ribonuclease H-like superfamily/Ribonuclease H"/>
    <property type="match status" value="1"/>
</dbReference>
<dbReference type="InterPro" id="IPR021109">
    <property type="entry name" value="Peptidase_aspartic_dom_sf"/>
</dbReference>
<dbReference type="GO" id="GO:0003964">
    <property type="term" value="F:RNA-directed DNA polymerase activity"/>
    <property type="evidence" value="ECO:0007669"/>
    <property type="project" value="UniProtKB-KW"/>
</dbReference>
<dbReference type="PANTHER" id="PTHR37984:SF5">
    <property type="entry name" value="PROTEIN NYNRIN-LIKE"/>
    <property type="match status" value="1"/>
</dbReference>
<feature type="region of interest" description="Disordered" evidence="9">
    <location>
        <begin position="723"/>
        <end position="751"/>
    </location>
</feature>
<dbReference type="SUPFAM" id="SSF56672">
    <property type="entry name" value="DNA/RNA polymerases"/>
    <property type="match status" value="1"/>
</dbReference>
<keyword evidence="13" id="KW-1185">Reference proteome</keyword>
<evidence type="ECO:0000259" key="11">
    <source>
        <dbReference type="PROSITE" id="PS50994"/>
    </source>
</evidence>
<evidence type="ECO:0000256" key="7">
    <source>
        <dbReference type="ARBA" id="ARBA00022884"/>
    </source>
</evidence>
<feature type="compositionally biased region" description="Basic and acidic residues" evidence="9">
    <location>
        <begin position="203"/>
        <end position="212"/>
    </location>
</feature>
<evidence type="ECO:0000256" key="1">
    <source>
        <dbReference type="ARBA" id="ARBA00012493"/>
    </source>
</evidence>
<dbReference type="CDD" id="cd09274">
    <property type="entry name" value="RNase_HI_RT_Ty3"/>
    <property type="match status" value="1"/>
</dbReference>
<evidence type="ECO:0000256" key="9">
    <source>
        <dbReference type="SAM" id="MobiDB-lite"/>
    </source>
</evidence>
<dbReference type="EC" id="2.7.7.49" evidence="1"/>
<keyword evidence="6" id="KW-0378">Hydrolase</keyword>
<dbReference type="CDD" id="cd01647">
    <property type="entry name" value="RT_LTR"/>
    <property type="match status" value="1"/>
</dbReference>
<feature type="region of interest" description="Disordered" evidence="9">
    <location>
        <begin position="362"/>
        <end position="384"/>
    </location>
</feature>
<evidence type="ECO:0000256" key="4">
    <source>
        <dbReference type="ARBA" id="ARBA00022722"/>
    </source>
</evidence>
<feature type="compositionally biased region" description="Basic residues" evidence="9">
    <location>
        <begin position="159"/>
        <end position="171"/>
    </location>
</feature>
<gene>
    <name evidence="12" type="ORF">NLI96_g12773</name>
</gene>
<feature type="domain" description="Integrase catalytic" evidence="11">
    <location>
        <begin position="1570"/>
        <end position="1729"/>
    </location>
</feature>
<protein>
    <recommendedName>
        <fullName evidence="1">RNA-directed DNA polymerase</fullName>
        <ecNumber evidence="1">2.7.7.49</ecNumber>
    </recommendedName>
</protein>
<dbReference type="Gene3D" id="1.10.340.70">
    <property type="match status" value="1"/>
</dbReference>
<dbReference type="Gene3D" id="2.40.70.10">
    <property type="entry name" value="Acid Proteases"/>
    <property type="match status" value="1"/>
</dbReference>
<dbReference type="InterPro" id="IPR041373">
    <property type="entry name" value="RT_RNaseH"/>
</dbReference>
<evidence type="ECO:0000256" key="3">
    <source>
        <dbReference type="ARBA" id="ARBA00022695"/>
    </source>
</evidence>
<dbReference type="InterPro" id="IPR001584">
    <property type="entry name" value="Integrase_cat-core"/>
</dbReference>
<keyword evidence="2" id="KW-0808">Transferase</keyword>
<dbReference type="CDD" id="cd00303">
    <property type="entry name" value="retropepsin_like"/>
    <property type="match status" value="1"/>
</dbReference>
<feature type="region of interest" description="Disordered" evidence="9">
    <location>
        <begin position="105"/>
        <end position="212"/>
    </location>
</feature>